<dbReference type="Pfam" id="PF17766">
    <property type="entry name" value="fn3_6"/>
    <property type="match status" value="1"/>
</dbReference>
<proteinExistence type="predicted"/>
<dbReference type="EMBL" id="BKCP01004339">
    <property type="protein sequence ID" value="GER30391.1"/>
    <property type="molecule type" value="Genomic_DNA"/>
</dbReference>
<dbReference type="Proteomes" id="UP000325081">
    <property type="component" value="Unassembled WGS sequence"/>
</dbReference>
<comment type="caution">
    <text evidence="2">The sequence shown here is derived from an EMBL/GenBank/DDBJ whole genome shotgun (WGS) entry which is preliminary data.</text>
</comment>
<evidence type="ECO:0000313" key="2">
    <source>
        <dbReference type="EMBL" id="GER30391.1"/>
    </source>
</evidence>
<feature type="domain" description="Subtilisin-like protease fibronectin type-III" evidence="1">
    <location>
        <begin position="56"/>
        <end position="104"/>
    </location>
</feature>
<dbReference type="InterPro" id="IPR041469">
    <property type="entry name" value="Subtilisin-like_FN3"/>
</dbReference>
<evidence type="ECO:0000259" key="1">
    <source>
        <dbReference type="Pfam" id="PF17766"/>
    </source>
</evidence>
<protein>
    <submittedName>
        <fullName evidence="2">Subtilase family protein</fullName>
    </submittedName>
</protein>
<organism evidence="2 3">
    <name type="scientific">Striga asiatica</name>
    <name type="common">Asiatic witchweed</name>
    <name type="synonym">Buchnera asiatica</name>
    <dbReference type="NCBI Taxonomy" id="4170"/>
    <lineage>
        <taxon>Eukaryota</taxon>
        <taxon>Viridiplantae</taxon>
        <taxon>Streptophyta</taxon>
        <taxon>Embryophyta</taxon>
        <taxon>Tracheophyta</taxon>
        <taxon>Spermatophyta</taxon>
        <taxon>Magnoliopsida</taxon>
        <taxon>eudicotyledons</taxon>
        <taxon>Gunneridae</taxon>
        <taxon>Pentapetalae</taxon>
        <taxon>asterids</taxon>
        <taxon>lamiids</taxon>
        <taxon>Lamiales</taxon>
        <taxon>Orobanchaceae</taxon>
        <taxon>Buchnereae</taxon>
        <taxon>Striga</taxon>
    </lineage>
</organism>
<sequence length="125" mass="13864">MVAENYSLAKVIGNNLRLHETPSTYGQTSNNTTVRGVVGRKINCRKSKYNGVPEAQLNIPSFTVHLGYNGQEYSRTVTNVGDAKSTYRVEIESVPGVNVTVKPTDRLPGFSDGTLFEFRYLSTWS</sequence>
<dbReference type="Gene3D" id="2.60.40.2310">
    <property type="match status" value="1"/>
</dbReference>
<dbReference type="OrthoDB" id="1303615at2759"/>
<reference evidence="3" key="1">
    <citation type="journal article" date="2019" name="Curr. Biol.">
        <title>Genome Sequence of Striga asiatica Provides Insight into the Evolution of Plant Parasitism.</title>
        <authorList>
            <person name="Yoshida S."/>
            <person name="Kim S."/>
            <person name="Wafula E.K."/>
            <person name="Tanskanen J."/>
            <person name="Kim Y.M."/>
            <person name="Honaas L."/>
            <person name="Yang Z."/>
            <person name="Spallek T."/>
            <person name="Conn C.E."/>
            <person name="Ichihashi Y."/>
            <person name="Cheong K."/>
            <person name="Cui S."/>
            <person name="Der J.P."/>
            <person name="Gundlach H."/>
            <person name="Jiao Y."/>
            <person name="Hori C."/>
            <person name="Ishida J.K."/>
            <person name="Kasahara H."/>
            <person name="Kiba T."/>
            <person name="Kim M.S."/>
            <person name="Koo N."/>
            <person name="Laohavisit A."/>
            <person name="Lee Y.H."/>
            <person name="Lumba S."/>
            <person name="McCourt P."/>
            <person name="Mortimer J.C."/>
            <person name="Mutuku J.M."/>
            <person name="Nomura T."/>
            <person name="Sasaki-Sekimoto Y."/>
            <person name="Seto Y."/>
            <person name="Wang Y."/>
            <person name="Wakatake T."/>
            <person name="Sakakibara H."/>
            <person name="Demura T."/>
            <person name="Yamaguchi S."/>
            <person name="Yoneyama K."/>
            <person name="Manabe R.I."/>
            <person name="Nelson D.C."/>
            <person name="Schulman A.H."/>
            <person name="Timko M.P."/>
            <person name="dePamphilis C.W."/>
            <person name="Choi D."/>
            <person name="Shirasu K."/>
        </authorList>
    </citation>
    <scope>NUCLEOTIDE SEQUENCE [LARGE SCALE GENOMIC DNA]</scope>
    <source>
        <strain evidence="3">cv. UVA1</strain>
    </source>
</reference>
<accession>A0A5A7PCC5</accession>
<dbReference type="AlphaFoldDB" id="A0A5A7PCC5"/>
<evidence type="ECO:0000313" key="3">
    <source>
        <dbReference type="Proteomes" id="UP000325081"/>
    </source>
</evidence>
<name>A0A5A7PCC5_STRAF</name>
<gene>
    <name evidence="2" type="ORF">STAS_06334</name>
</gene>
<keyword evidence="3" id="KW-1185">Reference proteome</keyword>